<protein>
    <submittedName>
        <fullName evidence="5">AraC family transcriptional regulator</fullName>
    </submittedName>
</protein>
<accession>A0ABR7XR45</accession>
<evidence type="ECO:0000256" key="2">
    <source>
        <dbReference type="ARBA" id="ARBA00023125"/>
    </source>
</evidence>
<keyword evidence="1" id="KW-0805">Transcription regulation</keyword>
<keyword evidence="6" id="KW-1185">Reference proteome</keyword>
<evidence type="ECO:0000259" key="4">
    <source>
        <dbReference type="PROSITE" id="PS01124"/>
    </source>
</evidence>
<dbReference type="PANTHER" id="PTHR43280:SF2">
    <property type="entry name" value="HTH-TYPE TRANSCRIPTIONAL REGULATOR EXSA"/>
    <property type="match status" value="1"/>
</dbReference>
<evidence type="ECO:0000256" key="1">
    <source>
        <dbReference type="ARBA" id="ARBA00023015"/>
    </source>
</evidence>
<dbReference type="SMART" id="SM00342">
    <property type="entry name" value="HTH_ARAC"/>
    <property type="match status" value="1"/>
</dbReference>
<feature type="domain" description="HTH araC/xylS-type" evidence="4">
    <location>
        <begin position="258"/>
        <end position="358"/>
    </location>
</feature>
<comment type="caution">
    <text evidence="5">The sequence shown here is derived from an EMBL/GenBank/DDBJ whole genome shotgun (WGS) entry which is preliminary data.</text>
</comment>
<sequence length="359" mass="41937">MKLAWIAFQKMAYAIHANFTTFQKQTILMKKSMHLCLHAYFEQVRSLSDLTESEPRTLMRNAEATYWKNKGEEALLQEFDGHQGYLYYIDVLLQKERCIPFETDHADLHILYVLSNNNTISVNDQQTNAVCQVAGQRAVYLYLPTDEYQFHLPQGVTTIFGFYFRASIFRKGNERSYDFIHPLLDAHRQQSEFPLASRDFLVGPRTRYHIERLCENLHPTQLNNDHFVMGKLLDLIDLSRIKIVQEDTKIHYERHIAEEARELLALYIAHDGQSAELKKLEDDLAPTLATINRLHKRYFGTTLQQLRDDLLLERACDLLQSGLSPTECAYELNYNSPEAFYHFFKKNKGLSPLSYLKTL</sequence>
<name>A0ABR7XR45_9SPHI</name>
<gene>
    <name evidence="5" type="ORF">H8B21_08550</name>
</gene>
<keyword evidence="2" id="KW-0238">DNA-binding</keyword>
<dbReference type="Gene3D" id="1.10.10.60">
    <property type="entry name" value="Homeodomain-like"/>
    <property type="match status" value="1"/>
</dbReference>
<dbReference type="SUPFAM" id="SSF46689">
    <property type="entry name" value="Homeodomain-like"/>
    <property type="match status" value="1"/>
</dbReference>
<dbReference type="EMBL" id="JACNYL010000002">
    <property type="protein sequence ID" value="MBD1421613.1"/>
    <property type="molecule type" value="Genomic_DNA"/>
</dbReference>
<dbReference type="PROSITE" id="PS01124">
    <property type="entry name" value="HTH_ARAC_FAMILY_2"/>
    <property type="match status" value="1"/>
</dbReference>
<keyword evidence="3" id="KW-0804">Transcription</keyword>
<dbReference type="InterPro" id="IPR009057">
    <property type="entry name" value="Homeodomain-like_sf"/>
</dbReference>
<proteinExistence type="predicted"/>
<organism evidence="5 6">
    <name type="scientific">Sphingobacterium chuzhouense</name>
    <dbReference type="NCBI Taxonomy" id="1742264"/>
    <lineage>
        <taxon>Bacteria</taxon>
        <taxon>Pseudomonadati</taxon>
        <taxon>Bacteroidota</taxon>
        <taxon>Sphingobacteriia</taxon>
        <taxon>Sphingobacteriales</taxon>
        <taxon>Sphingobacteriaceae</taxon>
        <taxon>Sphingobacterium</taxon>
    </lineage>
</organism>
<evidence type="ECO:0000313" key="5">
    <source>
        <dbReference type="EMBL" id="MBD1421613.1"/>
    </source>
</evidence>
<dbReference type="Proteomes" id="UP000651112">
    <property type="component" value="Unassembled WGS sequence"/>
</dbReference>
<evidence type="ECO:0000256" key="3">
    <source>
        <dbReference type="ARBA" id="ARBA00023163"/>
    </source>
</evidence>
<evidence type="ECO:0000313" key="6">
    <source>
        <dbReference type="Proteomes" id="UP000651112"/>
    </source>
</evidence>
<dbReference type="PANTHER" id="PTHR43280">
    <property type="entry name" value="ARAC-FAMILY TRANSCRIPTIONAL REGULATOR"/>
    <property type="match status" value="1"/>
</dbReference>
<dbReference type="Pfam" id="PF12833">
    <property type="entry name" value="HTH_18"/>
    <property type="match status" value="1"/>
</dbReference>
<dbReference type="InterPro" id="IPR018060">
    <property type="entry name" value="HTH_AraC"/>
</dbReference>
<dbReference type="RefSeq" id="WP_190313362.1">
    <property type="nucleotide sequence ID" value="NZ_JACNYL010000002.1"/>
</dbReference>
<reference evidence="5 6" key="1">
    <citation type="submission" date="2020-08" db="EMBL/GenBank/DDBJ databases">
        <title>Sphingobacterium sp. DN00404 isolated from aquaculture water.</title>
        <authorList>
            <person name="Zhang M."/>
        </authorList>
    </citation>
    <scope>NUCLEOTIDE SEQUENCE [LARGE SCALE GENOMIC DNA]</scope>
    <source>
        <strain evidence="5 6">KCTC 42746</strain>
    </source>
</reference>